<evidence type="ECO:0000313" key="1">
    <source>
        <dbReference type="EMBL" id="CAB3249881.1"/>
    </source>
</evidence>
<dbReference type="OrthoDB" id="418748at2759"/>
<dbReference type="EMBL" id="CADEBC010000540">
    <property type="protein sequence ID" value="CAB3249881.1"/>
    <property type="molecule type" value="Genomic_DNA"/>
</dbReference>
<accession>A0A8S1ATU3</accession>
<reference evidence="1 2" key="1">
    <citation type="submission" date="2020-04" db="EMBL/GenBank/DDBJ databases">
        <authorList>
            <person name="Wallbank WR R."/>
            <person name="Pardo Diaz C."/>
            <person name="Kozak K."/>
            <person name="Martin S."/>
            <person name="Jiggins C."/>
            <person name="Moest M."/>
            <person name="Warren A I."/>
            <person name="Byers J.R.P. K."/>
            <person name="Montejo-Kovacevich G."/>
            <person name="Yen C E."/>
        </authorList>
    </citation>
    <scope>NUCLEOTIDE SEQUENCE [LARGE SCALE GENOMIC DNA]</scope>
</reference>
<sequence>MEVKWKSLSKSRKNRPSPRIRWRMLEKEEYACNFKVKVVEKMIEMNARLDKSVDGWWSEMANYIRKIAREVLGETKGKGIIERDTWWWSDEVQKALKEKKDAFKAWKNEKVCERMKEVKMHEYKEWKKKAKKAVAVARAQAQYNIFKHLHEPTALQRPGKKAQKT</sequence>
<protein>
    <submittedName>
        <fullName evidence="1">Uncharacterized protein</fullName>
    </submittedName>
</protein>
<organism evidence="1 2">
    <name type="scientific">Arctia plantaginis</name>
    <name type="common">Wood tiger moth</name>
    <name type="synonym">Phalaena plantaginis</name>
    <dbReference type="NCBI Taxonomy" id="874455"/>
    <lineage>
        <taxon>Eukaryota</taxon>
        <taxon>Metazoa</taxon>
        <taxon>Ecdysozoa</taxon>
        <taxon>Arthropoda</taxon>
        <taxon>Hexapoda</taxon>
        <taxon>Insecta</taxon>
        <taxon>Pterygota</taxon>
        <taxon>Neoptera</taxon>
        <taxon>Endopterygota</taxon>
        <taxon>Lepidoptera</taxon>
        <taxon>Glossata</taxon>
        <taxon>Ditrysia</taxon>
        <taxon>Noctuoidea</taxon>
        <taxon>Erebidae</taxon>
        <taxon>Arctiinae</taxon>
        <taxon>Arctia</taxon>
    </lineage>
</organism>
<comment type="caution">
    <text evidence="1">The sequence shown here is derived from an EMBL/GenBank/DDBJ whole genome shotgun (WGS) entry which is preliminary data.</text>
</comment>
<dbReference type="AlphaFoldDB" id="A0A8S1ATU3"/>
<proteinExistence type="predicted"/>
<dbReference type="Proteomes" id="UP000494106">
    <property type="component" value="Unassembled WGS sequence"/>
</dbReference>
<name>A0A8S1ATU3_ARCPL</name>
<gene>
    <name evidence="1" type="ORF">APLA_LOCUS12357</name>
</gene>
<evidence type="ECO:0000313" key="2">
    <source>
        <dbReference type="Proteomes" id="UP000494106"/>
    </source>
</evidence>
<keyword evidence="2" id="KW-1185">Reference proteome</keyword>